<evidence type="ECO:0000256" key="1">
    <source>
        <dbReference type="SAM" id="MobiDB-lite"/>
    </source>
</evidence>
<dbReference type="OrthoDB" id="3559580at2759"/>
<reference evidence="3" key="1">
    <citation type="submission" date="2017-10" db="EMBL/GenBank/DDBJ databases">
        <authorList>
            <person name="Armitage A.D."/>
            <person name="Barbara D.J."/>
            <person name="Woodhall J.W."/>
            <person name="Sreenivasaprasad S."/>
            <person name="Lane C.R."/>
            <person name="Clarkson J.P."/>
            <person name="Harrison R.J."/>
        </authorList>
    </citation>
    <scope>NUCLEOTIDE SEQUENCE</scope>
    <source>
        <strain evidence="3">FERA 1164</strain>
        <strain evidence="4">FERA 635</strain>
    </source>
</reference>
<evidence type="ECO:0000313" key="6">
    <source>
        <dbReference type="Proteomes" id="UP000293195"/>
    </source>
</evidence>
<feature type="compositionally biased region" description="Basic and acidic residues" evidence="1">
    <location>
        <begin position="192"/>
        <end position="203"/>
    </location>
</feature>
<feature type="region of interest" description="Disordered" evidence="1">
    <location>
        <begin position="173"/>
        <end position="216"/>
    </location>
</feature>
<dbReference type="InterPro" id="IPR046497">
    <property type="entry name" value="DUF6590"/>
</dbReference>
<gene>
    <name evidence="3" type="ORF">AA0115_g1262</name>
    <name evidence="4" type="ORF">AA0119_g1050</name>
</gene>
<keyword evidence="6" id="KW-1185">Reference proteome</keyword>
<evidence type="ECO:0000313" key="5">
    <source>
        <dbReference type="Proteomes" id="UP000292340"/>
    </source>
</evidence>
<dbReference type="AlphaFoldDB" id="A0A4Q4PV98"/>
<evidence type="ECO:0000313" key="3">
    <source>
        <dbReference type="EMBL" id="RYN37269.1"/>
    </source>
</evidence>
<dbReference type="EMBL" id="PDXB01000002">
    <property type="protein sequence ID" value="RYN37269.1"/>
    <property type="molecule type" value="Genomic_DNA"/>
</dbReference>
<dbReference type="Proteomes" id="UP000292340">
    <property type="component" value="Unassembled WGS sequence"/>
</dbReference>
<dbReference type="EMBL" id="PDXF01000002">
    <property type="protein sequence ID" value="RYO09409.1"/>
    <property type="molecule type" value="Genomic_DNA"/>
</dbReference>
<evidence type="ECO:0000313" key="4">
    <source>
        <dbReference type="EMBL" id="RYO09409.1"/>
    </source>
</evidence>
<protein>
    <recommendedName>
        <fullName evidence="2">DUF6590 domain-containing protein</fullName>
    </recommendedName>
</protein>
<evidence type="ECO:0000259" key="2">
    <source>
        <dbReference type="Pfam" id="PF20233"/>
    </source>
</evidence>
<dbReference type="Pfam" id="PF20233">
    <property type="entry name" value="DUF6590"/>
    <property type="match status" value="1"/>
</dbReference>
<dbReference type="PANTHER" id="PTHR35391">
    <property type="entry name" value="C2H2-TYPE DOMAIN-CONTAINING PROTEIN-RELATED"/>
    <property type="match status" value="1"/>
</dbReference>
<organism evidence="3 5">
    <name type="scientific">Alternaria tenuissima</name>
    <dbReference type="NCBI Taxonomy" id="119927"/>
    <lineage>
        <taxon>Eukaryota</taxon>
        <taxon>Fungi</taxon>
        <taxon>Dikarya</taxon>
        <taxon>Ascomycota</taxon>
        <taxon>Pezizomycotina</taxon>
        <taxon>Dothideomycetes</taxon>
        <taxon>Pleosporomycetidae</taxon>
        <taxon>Pleosporales</taxon>
        <taxon>Pleosporineae</taxon>
        <taxon>Pleosporaceae</taxon>
        <taxon>Alternaria</taxon>
        <taxon>Alternaria sect. Alternaria</taxon>
        <taxon>Alternaria alternata complex</taxon>
    </lineage>
</organism>
<feature type="compositionally biased region" description="Polar residues" evidence="1">
    <location>
        <begin position="204"/>
        <end position="216"/>
    </location>
</feature>
<dbReference type="PANTHER" id="PTHR35391:SF5">
    <property type="entry name" value="DUF6590 DOMAIN-CONTAINING PROTEIN"/>
    <property type="match status" value="1"/>
</dbReference>
<dbReference type="Proteomes" id="UP000293195">
    <property type="component" value="Unassembled WGS sequence"/>
</dbReference>
<sequence length="722" mass="80933">MLLASQGQHEDPNRAACSITVEQCSSKSAKPEKNLSQFSAKVRQKIRIDYQSSVDVDNPVQVDHMANPKWKRGQLCWEAKGICAQDYKNRETELMRELNQSRRESFSEVAVSLFMIGKTPQKAKPTIIISSEDKRSREEAKRAIKNSGILKDLNYEIGFLRYLPSGPIHAIARSPTEDSGDSIADSASFRPRRLDSDNREDTKLISSNQPGVPVSTTAYYDPEQQLRTTAMSIHVNTTTDRSRIATANLVYNGTTYKYLTVAHVFSPWNRDFPPIDSGEDDLGIPFDSDSEEEEGKEEECSERTFYTSSTTPASLRVPVTASAMPYESSDTANDSPSGLIRLGELATDEDLDRSTDYAIITITDSRIQQELADLAISNRERNAQLHAVEPKSSQVTTWTTRGPISGTLRTVPRIMGLSGSPRFQLIYELAYEGVIENGDSGSLVSDKTGRELYGMIVAASDNRSIAYVMAAKEFISSIANAGRWRIMRPSNNHSDTKQSREAIASQIEYELNSTVLNENTSIWDIYELLDSSFRVRNQAFFTEGRMFAMLFSEAVDNDFDDFSTDYNGDVSRLSQFTRVKYSDIAPAQVRLFIVVKRKRDFYYAVPVSTYGNRATTKPGVWPDAHAIAYSYGCDPQLVAGEQTLQKDPIAIQMAGSEKPLAVASRIHFGIYYPIQFDRKVKDLGCVHPDWIVKFTQYWKMENDDVFKSGPEVINDPDGQDAN</sequence>
<feature type="compositionally biased region" description="Acidic residues" evidence="1">
    <location>
        <begin position="285"/>
        <end position="300"/>
    </location>
</feature>
<feature type="region of interest" description="Disordered" evidence="1">
    <location>
        <begin position="285"/>
        <end position="311"/>
    </location>
</feature>
<feature type="domain" description="DUF6590" evidence="2">
    <location>
        <begin position="539"/>
        <end position="694"/>
    </location>
</feature>
<proteinExistence type="predicted"/>
<comment type="caution">
    <text evidence="3">The sequence shown here is derived from an EMBL/GenBank/DDBJ whole genome shotgun (WGS) entry which is preliminary data.</text>
</comment>
<name>A0A4Q4PV98_9PLEO</name>
<accession>A0A4Q4PV98</accession>
<reference evidence="3 6" key="2">
    <citation type="journal article" date="2019" name="bioRxiv">
        <title>Genomics, evolutionary history and diagnostics of the Alternaria alternata species group including apple and Asian pear pathotypes.</title>
        <authorList>
            <person name="Armitage A.D."/>
            <person name="Cockerton H.M."/>
            <person name="Sreenivasaprasad S."/>
            <person name="Woodhall J.W."/>
            <person name="Lane C.R."/>
            <person name="Harrison R.J."/>
            <person name="Clarkson J.P."/>
        </authorList>
    </citation>
    <scope>NUCLEOTIDE SEQUENCE</scope>
    <source>
        <strain evidence="3">FERA 1164</strain>
        <strain evidence="6">FERA 635</strain>
    </source>
</reference>